<keyword evidence="4" id="KW-1185">Reference proteome</keyword>
<evidence type="ECO:0000256" key="2">
    <source>
        <dbReference type="SAM" id="Phobius"/>
    </source>
</evidence>
<proteinExistence type="predicted"/>
<feature type="transmembrane region" description="Helical" evidence="2">
    <location>
        <begin position="617"/>
        <end position="636"/>
    </location>
</feature>
<dbReference type="EMBL" id="FRBY01000002">
    <property type="protein sequence ID" value="SHL86357.1"/>
    <property type="molecule type" value="Genomic_DNA"/>
</dbReference>
<keyword evidence="1" id="KW-0175">Coiled coil</keyword>
<dbReference type="AlphaFoldDB" id="A0A1M7E3S4"/>
<evidence type="ECO:0000313" key="4">
    <source>
        <dbReference type="Proteomes" id="UP000184121"/>
    </source>
</evidence>
<dbReference type="STRING" id="29534.SAMN05444366_1832"/>
<feature type="coiled-coil region" evidence="1">
    <location>
        <begin position="519"/>
        <end position="602"/>
    </location>
</feature>
<dbReference type="Proteomes" id="UP000184121">
    <property type="component" value="Unassembled WGS sequence"/>
</dbReference>
<feature type="transmembrane region" description="Helical" evidence="2">
    <location>
        <begin position="656"/>
        <end position="674"/>
    </location>
</feature>
<accession>A0A1M7E3S4</accession>
<keyword evidence="2" id="KW-0472">Membrane</keyword>
<protein>
    <submittedName>
        <fullName evidence="3">Uncharacterized protein</fullName>
    </submittedName>
</protein>
<keyword evidence="2" id="KW-1133">Transmembrane helix</keyword>
<dbReference type="OrthoDB" id="975864at2"/>
<gene>
    <name evidence="3" type="ORF">SAMN05444366_1832</name>
</gene>
<dbReference type="RefSeq" id="WP_072971226.1">
    <property type="nucleotide sequence ID" value="NZ_FRBY01000002.1"/>
</dbReference>
<sequence length="700" mass="81863">MVENKAITYSLLAHIRNSGALMNGPVDVFVPLIKRVLHKLNDKGIFKGESLMEIQCEAQKLYSIDFPLPVLKTICSQIANEINTNDEQKFIINNDNSFLLKSFYFEDFEDKIQEIKRETNSLEKIFADFCKIHNLEAKDNTSIFNFIDKNKLSISRYLSNEVAPNGHDYSIEAHFVDFFKKVPKVFDIVRRIYLGSIISSFLEYKTENLKLEVELLFDTNFIISLIDLNTPESTNTCRKLIEVGKNLHFKFTILNETIDEIRFLIRKKAETLDNSFLSRRINPEDIYNACERRNLNSNDLERIADNLDETIKSFGISINIYTEALKTKANKSQEFENFKKIRSSTISALHDTIAILYVKEKRAKKIREFEKVNCWFVNNSTSHDIYDIREEHKTTFEYQKETIKVDELLNILWLSQPRINSSLDNDDLIEIGLSSIVAYTLNESLPKANIIRDLEKNIQKYRGQDISDRDILNISTRIAKKQLKNVSDLNKLAETNTAEFVSKLKAQAEIQQKFEDERIEKFDELFKKFENQMTGLQKARLKTNSKEEQLKEKELLLDQSKIKLAEESQQNKLIIESLNNALEAEKSEKLKLEQQIKNEKKEKYLDNEVKKWQRKSLIQCLICLVIFFSTIIYVFNLADWKIEKANVLFDQYKSNFIIAGIFSLLSFIFTFYLAKNFYDKYCNNSNIKAFRELLKIPSNL</sequence>
<reference evidence="4" key="1">
    <citation type="submission" date="2016-11" db="EMBL/GenBank/DDBJ databases">
        <authorList>
            <person name="Varghese N."/>
            <person name="Submissions S."/>
        </authorList>
    </citation>
    <scope>NUCLEOTIDE SEQUENCE [LARGE SCALE GENOMIC DNA]</scope>
    <source>
        <strain evidence="4">DSM 1811</strain>
    </source>
</reference>
<evidence type="ECO:0000313" key="3">
    <source>
        <dbReference type="EMBL" id="SHL86357.1"/>
    </source>
</evidence>
<name>A0A1M7E3S4_9FLAO</name>
<evidence type="ECO:0000256" key="1">
    <source>
        <dbReference type="SAM" id="Coils"/>
    </source>
</evidence>
<keyword evidence="2" id="KW-0812">Transmembrane</keyword>
<organism evidence="3 4">
    <name type="scientific">Flavobacterium saccharophilum</name>
    <dbReference type="NCBI Taxonomy" id="29534"/>
    <lineage>
        <taxon>Bacteria</taxon>
        <taxon>Pseudomonadati</taxon>
        <taxon>Bacteroidota</taxon>
        <taxon>Flavobacteriia</taxon>
        <taxon>Flavobacteriales</taxon>
        <taxon>Flavobacteriaceae</taxon>
        <taxon>Flavobacterium</taxon>
    </lineage>
</organism>